<proteinExistence type="predicted"/>
<gene>
    <name evidence="1" type="ORF">BVRB_038290</name>
</gene>
<organism evidence="1 2">
    <name type="scientific">Beta vulgaris subsp. vulgaris</name>
    <name type="common">Beet</name>
    <dbReference type="NCBI Taxonomy" id="3555"/>
    <lineage>
        <taxon>Eukaryota</taxon>
        <taxon>Viridiplantae</taxon>
        <taxon>Streptophyta</taxon>
        <taxon>Embryophyta</taxon>
        <taxon>Tracheophyta</taxon>
        <taxon>Spermatophyta</taxon>
        <taxon>Magnoliopsida</taxon>
        <taxon>eudicotyledons</taxon>
        <taxon>Gunneridae</taxon>
        <taxon>Pentapetalae</taxon>
        <taxon>Caryophyllales</taxon>
        <taxon>Chenopodiaceae</taxon>
        <taxon>Betoideae</taxon>
        <taxon>Beta</taxon>
    </lineage>
</organism>
<evidence type="ECO:0000313" key="2">
    <source>
        <dbReference type="Proteomes" id="UP000035740"/>
    </source>
</evidence>
<accession>A0A0J8BHL2</accession>
<dbReference type="AlphaFoldDB" id="A0A0J8BHL2"/>
<sequence length="86" mass="9790">NSATSIHIRMAPFQIAEFHVAMPFWDPFGRCRKHGFRSRLLHPYHQGIRACIYCRPVCVCSWTGLRLAGLSNLSYGLHRCSGRIGC</sequence>
<protein>
    <submittedName>
        <fullName evidence="1">Uncharacterized protein</fullName>
    </submittedName>
</protein>
<evidence type="ECO:0000313" key="1">
    <source>
        <dbReference type="EMBL" id="KMS65210.1"/>
    </source>
</evidence>
<keyword evidence="2" id="KW-1185">Reference proteome</keyword>
<name>A0A0J8BHL2_BETVV</name>
<dbReference type="Gramene" id="KMS65210">
    <property type="protein sequence ID" value="KMS65210"/>
    <property type="gene ID" value="BVRB_038290"/>
</dbReference>
<reference evidence="1 2" key="1">
    <citation type="journal article" date="2014" name="Nature">
        <title>The genome of the recently domesticated crop plant sugar beet (Beta vulgaris).</title>
        <authorList>
            <person name="Dohm J.C."/>
            <person name="Minoche A.E."/>
            <person name="Holtgrawe D."/>
            <person name="Capella-Gutierrez S."/>
            <person name="Zakrzewski F."/>
            <person name="Tafer H."/>
            <person name="Rupp O."/>
            <person name="Sorensen T.R."/>
            <person name="Stracke R."/>
            <person name="Reinhardt R."/>
            <person name="Goesmann A."/>
            <person name="Kraft T."/>
            <person name="Schulz B."/>
            <person name="Stadler P.F."/>
            <person name="Schmidt T."/>
            <person name="Gabaldon T."/>
            <person name="Lehrach H."/>
            <person name="Weisshaar B."/>
            <person name="Himmelbauer H."/>
        </authorList>
    </citation>
    <scope>NUCLEOTIDE SEQUENCE [LARGE SCALE GENOMIC DNA]</scope>
    <source>
        <tissue evidence="1">Taproot</tissue>
    </source>
</reference>
<feature type="non-terminal residue" evidence="1">
    <location>
        <position position="1"/>
    </location>
</feature>
<dbReference type="Proteomes" id="UP000035740">
    <property type="component" value="Unassembled WGS sequence"/>
</dbReference>
<dbReference type="EMBL" id="KQ112742">
    <property type="protein sequence ID" value="KMS65210.1"/>
    <property type="molecule type" value="Genomic_DNA"/>
</dbReference>